<sequence length="120" mass="13806">MYANRLKELRLKHGYTMEEVGRKIGIKKSSYASYESRYRQPPLEKLKSLSKLYGVSVDYILGLSNERSTAEFMQMRLKEVCLKRGLQWDGLDISDDVLALLESVLDRASQQQVADDNQIS</sequence>
<dbReference type="EMBL" id="JAUSTZ010000001">
    <property type="protein sequence ID" value="MDQ0224389.1"/>
    <property type="molecule type" value="Genomic_DNA"/>
</dbReference>
<dbReference type="InterPro" id="IPR001387">
    <property type="entry name" value="Cro/C1-type_HTH"/>
</dbReference>
<dbReference type="InterPro" id="IPR010982">
    <property type="entry name" value="Lambda_DNA-bd_dom_sf"/>
</dbReference>
<reference evidence="3 4" key="1">
    <citation type="submission" date="2023-07" db="EMBL/GenBank/DDBJ databases">
        <title>Genomic Encyclopedia of Type Strains, Phase IV (KMG-IV): sequencing the most valuable type-strain genomes for metagenomic binning, comparative biology and taxonomic classification.</title>
        <authorList>
            <person name="Goeker M."/>
        </authorList>
    </citation>
    <scope>NUCLEOTIDE SEQUENCE [LARGE SCALE GENOMIC DNA]</scope>
    <source>
        <strain evidence="3 4">DSM 17723</strain>
    </source>
</reference>
<dbReference type="PANTHER" id="PTHR46558">
    <property type="entry name" value="TRACRIPTIONAL REGULATORY PROTEIN-RELATED-RELATED"/>
    <property type="match status" value="1"/>
</dbReference>
<dbReference type="PROSITE" id="PS50943">
    <property type="entry name" value="HTH_CROC1"/>
    <property type="match status" value="1"/>
</dbReference>
<proteinExistence type="predicted"/>
<keyword evidence="1" id="KW-0238">DNA-binding</keyword>
<dbReference type="PANTHER" id="PTHR46558:SF11">
    <property type="entry name" value="HTH-TYPE TRANSCRIPTIONAL REGULATOR XRE"/>
    <property type="match status" value="1"/>
</dbReference>
<dbReference type="RefSeq" id="WP_174880011.1">
    <property type="nucleotide sequence ID" value="NZ_CADEPK010000086.1"/>
</dbReference>
<protein>
    <submittedName>
        <fullName evidence="3">Transcriptional regulator with XRE-family HTH domain</fullName>
    </submittedName>
</protein>
<accession>A0ABT9YXD6</accession>
<organism evidence="3 4">
    <name type="scientific">Metabacillus niabensis</name>
    <dbReference type="NCBI Taxonomy" id="324854"/>
    <lineage>
        <taxon>Bacteria</taxon>
        <taxon>Bacillati</taxon>
        <taxon>Bacillota</taxon>
        <taxon>Bacilli</taxon>
        <taxon>Bacillales</taxon>
        <taxon>Bacillaceae</taxon>
        <taxon>Metabacillus</taxon>
    </lineage>
</organism>
<dbReference type="SMART" id="SM00530">
    <property type="entry name" value="HTH_XRE"/>
    <property type="match status" value="1"/>
</dbReference>
<gene>
    <name evidence="3" type="ORF">J2S02_000711</name>
</gene>
<dbReference type="SUPFAM" id="SSF47413">
    <property type="entry name" value="lambda repressor-like DNA-binding domains"/>
    <property type="match status" value="1"/>
</dbReference>
<dbReference type="Pfam" id="PF01381">
    <property type="entry name" value="HTH_3"/>
    <property type="match status" value="1"/>
</dbReference>
<comment type="caution">
    <text evidence="3">The sequence shown here is derived from an EMBL/GenBank/DDBJ whole genome shotgun (WGS) entry which is preliminary data.</text>
</comment>
<dbReference type="Proteomes" id="UP001232245">
    <property type="component" value="Unassembled WGS sequence"/>
</dbReference>
<evidence type="ECO:0000259" key="2">
    <source>
        <dbReference type="PROSITE" id="PS50943"/>
    </source>
</evidence>
<evidence type="ECO:0000313" key="3">
    <source>
        <dbReference type="EMBL" id="MDQ0224389.1"/>
    </source>
</evidence>
<keyword evidence="4" id="KW-1185">Reference proteome</keyword>
<dbReference type="Gene3D" id="1.10.260.40">
    <property type="entry name" value="lambda repressor-like DNA-binding domains"/>
    <property type="match status" value="1"/>
</dbReference>
<feature type="domain" description="HTH cro/C1-type" evidence="2">
    <location>
        <begin position="6"/>
        <end position="60"/>
    </location>
</feature>
<evidence type="ECO:0000256" key="1">
    <source>
        <dbReference type="ARBA" id="ARBA00023125"/>
    </source>
</evidence>
<name>A0ABT9YXD6_9BACI</name>
<evidence type="ECO:0000313" key="4">
    <source>
        <dbReference type="Proteomes" id="UP001232245"/>
    </source>
</evidence>
<dbReference type="CDD" id="cd00093">
    <property type="entry name" value="HTH_XRE"/>
    <property type="match status" value="1"/>
</dbReference>